<accession>A0A2A9D063</accession>
<reference evidence="2 3" key="1">
    <citation type="submission" date="2017-10" db="EMBL/GenBank/DDBJ databases">
        <title>Sequencing the genomes of 1000 actinobacteria strains.</title>
        <authorList>
            <person name="Klenk H.-P."/>
        </authorList>
    </citation>
    <scope>NUCLEOTIDE SEQUENCE [LARGE SCALE GENOMIC DNA]</scope>
    <source>
        <strain evidence="2 3">DSM 21801</strain>
    </source>
</reference>
<evidence type="ECO:0000313" key="3">
    <source>
        <dbReference type="Proteomes" id="UP000224915"/>
    </source>
</evidence>
<keyword evidence="3" id="KW-1185">Reference proteome</keyword>
<evidence type="ECO:0000313" key="2">
    <source>
        <dbReference type="EMBL" id="PFG20077.1"/>
    </source>
</evidence>
<dbReference type="Proteomes" id="UP000224915">
    <property type="component" value="Unassembled WGS sequence"/>
</dbReference>
<dbReference type="RefSeq" id="WP_098469110.1">
    <property type="nucleotide sequence ID" value="NZ_PDJD01000001.1"/>
</dbReference>
<dbReference type="InterPro" id="IPR010451">
    <property type="entry name" value="Acetoacetate_decarboxylase"/>
</dbReference>
<dbReference type="OrthoDB" id="834556at2"/>
<dbReference type="SUPFAM" id="SSF160104">
    <property type="entry name" value="Acetoacetate decarboxylase-like"/>
    <property type="match status" value="1"/>
</dbReference>
<comment type="caution">
    <text evidence="2">The sequence shown here is derived from an EMBL/GenBank/DDBJ whole genome shotgun (WGS) entry which is preliminary data.</text>
</comment>
<dbReference type="Gene3D" id="2.40.400.10">
    <property type="entry name" value="Acetoacetate decarboxylase-like"/>
    <property type="match status" value="1"/>
</dbReference>
<dbReference type="Pfam" id="PF06314">
    <property type="entry name" value="ADC"/>
    <property type="match status" value="1"/>
</dbReference>
<name>A0A2A9D063_9MICO</name>
<dbReference type="GO" id="GO:0016829">
    <property type="term" value="F:lyase activity"/>
    <property type="evidence" value="ECO:0007669"/>
    <property type="project" value="InterPro"/>
</dbReference>
<evidence type="ECO:0000256" key="1">
    <source>
        <dbReference type="SAM" id="MobiDB-lite"/>
    </source>
</evidence>
<protein>
    <submittedName>
        <fullName evidence="2">Acetoacetate decarboxylase</fullName>
    </submittedName>
</protein>
<gene>
    <name evidence="2" type="ORF">ATL40_1660</name>
</gene>
<dbReference type="EMBL" id="PDJD01000001">
    <property type="protein sequence ID" value="PFG20077.1"/>
    <property type="molecule type" value="Genomic_DNA"/>
</dbReference>
<organism evidence="2 3">
    <name type="scientific">Serinibacter salmoneus</name>
    <dbReference type="NCBI Taxonomy" id="556530"/>
    <lineage>
        <taxon>Bacteria</taxon>
        <taxon>Bacillati</taxon>
        <taxon>Actinomycetota</taxon>
        <taxon>Actinomycetes</taxon>
        <taxon>Micrococcales</taxon>
        <taxon>Beutenbergiaceae</taxon>
        <taxon>Serinibacter</taxon>
    </lineage>
</organism>
<proteinExistence type="predicted"/>
<sequence>MGTPTPGISAAHDPGPDPRGGIPPEPWFLGGDLRLSTWLVPVADLPPQVREVPPGWRLLRLGRFAVVGAVVAHYAPGGVLAYEELLVALPVRRGARLRITIPQIWVTTTPARDGGRHLWSIPKELADITREAAPSGSMRVRVWRDGVRLASLAARPARRRLPGTWTLPLPTIQVLDGVRVAATNRVTARLRPLRTRWRFAGPLAFLDGRRPAFSLMLDEAAITFGRNVARHVSPHITQEDA</sequence>
<dbReference type="AlphaFoldDB" id="A0A2A9D063"/>
<feature type="region of interest" description="Disordered" evidence="1">
    <location>
        <begin position="1"/>
        <end position="23"/>
    </location>
</feature>
<dbReference type="InterPro" id="IPR023375">
    <property type="entry name" value="ADC_dom_sf"/>
</dbReference>